<dbReference type="AlphaFoldDB" id="A0AAV7PIJ4"/>
<keyword evidence="2" id="KW-1185">Reference proteome</keyword>
<accession>A0AAV7PIJ4</accession>
<protein>
    <submittedName>
        <fullName evidence="1">Uncharacterized protein</fullName>
    </submittedName>
</protein>
<evidence type="ECO:0000313" key="2">
    <source>
        <dbReference type="Proteomes" id="UP001066276"/>
    </source>
</evidence>
<comment type="caution">
    <text evidence="1">The sequence shown here is derived from an EMBL/GenBank/DDBJ whole genome shotgun (WGS) entry which is preliminary data.</text>
</comment>
<dbReference type="EMBL" id="JANPWB010000011">
    <property type="protein sequence ID" value="KAJ1127996.1"/>
    <property type="molecule type" value="Genomic_DNA"/>
</dbReference>
<name>A0AAV7PIJ4_PLEWA</name>
<organism evidence="1 2">
    <name type="scientific">Pleurodeles waltl</name>
    <name type="common">Iberian ribbed newt</name>
    <dbReference type="NCBI Taxonomy" id="8319"/>
    <lineage>
        <taxon>Eukaryota</taxon>
        <taxon>Metazoa</taxon>
        <taxon>Chordata</taxon>
        <taxon>Craniata</taxon>
        <taxon>Vertebrata</taxon>
        <taxon>Euteleostomi</taxon>
        <taxon>Amphibia</taxon>
        <taxon>Batrachia</taxon>
        <taxon>Caudata</taxon>
        <taxon>Salamandroidea</taxon>
        <taxon>Salamandridae</taxon>
        <taxon>Pleurodelinae</taxon>
        <taxon>Pleurodeles</taxon>
    </lineage>
</organism>
<reference evidence="1" key="1">
    <citation type="journal article" date="2022" name="bioRxiv">
        <title>Sequencing and chromosome-scale assembly of the giantPleurodeles waltlgenome.</title>
        <authorList>
            <person name="Brown T."/>
            <person name="Elewa A."/>
            <person name="Iarovenko S."/>
            <person name="Subramanian E."/>
            <person name="Araus A.J."/>
            <person name="Petzold A."/>
            <person name="Susuki M."/>
            <person name="Suzuki K.-i.T."/>
            <person name="Hayashi T."/>
            <person name="Toyoda A."/>
            <person name="Oliveira C."/>
            <person name="Osipova E."/>
            <person name="Leigh N.D."/>
            <person name="Simon A."/>
            <person name="Yun M.H."/>
        </authorList>
    </citation>
    <scope>NUCLEOTIDE SEQUENCE</scope>
    <source>
        <strain evidence="1">20211129_DDA</strain>
        <tissue evidence="1">Liver</tissue>
    </source>
</reference>
<sequence>MVGGGGSDPVTAPGLLSLLPAGEGPLPLPLAAGGASLLLAAGGAPLPLAAGGCSLALPLAAGSCSLALPLAAGAGTLPVLMGVSLEPFTPEVTAETTVAVDWVAEVLAWVLPTLA</sequence>
<gene>
    <name evidence="1" type="ORF">NDU88_006389</name>
</gene>
<proteinExistence type="predicted"/>
<dbReference type="Proteomes" id="UP001066276">
    <property type="component" value="Chromosome 7"/>
</dbReference>
<evidence type="ECO:0000313" key="1">
    <source>
        <dbReference type="EMBL" id="KAJ1127996.1"/>
    </source>
</evidence>